<dbReference type="InterPro" id="IPR020818">
    <property type="entry name" value="Chaperonin_GroES"/>
</dbReference>
<keyword evidence="2 3" id="KW-0143">Chaperone</keyword>
<dbReference type="Proteomes" id="UP001491310">
    <property type="component" value="Unassembled WGS sequence"/>
</dbReference>
<evidence type="ECO:0000256" key="3">
    <source>
        <dbReference type="RuleBase" id="RU003479"/>
    </source>
</evidence>
<dbReference type="PANTHER" id="PTHR10772">
    <property type="entry name" value="10 KDA HEAT SHOCK PROTEIN"/>
    <property type="match status" value="1"/>
</dbReference>
<reference evidence="4 5" key="1">
    <citation type="journal article" date="2024" name="Nat. Commun.">
        <title>Phylogenomics reveals the evolutionary origins of lichenization in chlorophyte algae.</title>
        <authorList>
            <person name="Puginier C."/>
            <person name="Libourel C."/>
            <person name="Otte J."/>
            <person name="Skaloud P."/>
            <person name="Haon M."/>
            <person name="Grisel S."/>
            <person name="Petersen M."/>
            <person name="Berrin J.G."/>
            <person name="Delaux P.M."/>
            <person name="Dal Grande F."/>
            <person name="Keller J."/>
        </authorList>
    </citation>
    <scope>NUCLEOTIDE SEQUENCE [LARGE SCALE GENOMIC DNA]</scope>
    <source>
        <strain evidence="4 5">SAG 216-7</strain>
    </source>
</reference>
<gene>
    <name evidence="4" type="ORF">WJX75_001588</name>
</gene>
<dbReference type="HAMAP" id="MF_00580">
    <property type="entry name" value="CH10"/>
    <property type="match status" value="1"/>
</dbReference>
<dbReference type="PANTHER" id="PTHR10772:SF63">
    <property type="entry name" value="20 KDA CHAPERONIN, CHLOROPLASTIC"/>
    <property type="match status" value="1"/>
</dbReference>
<dbReference type="SMART" id="SM00883">
    <property type="entry name" value="Cpn10"/>
    <property type="match status" value="2"/>
</dbReference>
<evidence type="ECO:0000313" key="5">
    <source>
        <dbReference type="Proteomes" id="UP001491310"/>
    </source>
</evidence>
<dbReference type="Gene3D" id="2.30.33.40">
    <property type="entry name" value="GroES chaperonin"/>
    <property type="match status" value="2"/>
</dbReference>
<accession>A0ABR2YVF3</accession>
<evidence type="ECO:0000256" key="2">
    <source>
        <dbReference type="ARBA" id="ARBA00023186"/>
    </source>
</evidence>
<dbReference type="EMBL" id="JALJOT010000004">
    <property type="protein sequence ID" value="KAK9915617.1"/>
    <property type="molecule type" value="Genomic_DNA"/>
</dbReference>
<comment type="caution">
    <text evidence="4">The sequence shown here is derived from an EMBL/GenBank/DDBJ whole genome shotgun (WGS) entry which is preliminary data.</text>
</comment>
<evidence type="ECO:0000256" key="1">
    <source>
        <dbReference type="ARBA" id="ARBA00006975"/>
    </source>
</evidence>
<sequence>MDATASFQRCRFHSAPALPRPTTFRHPRRRFNICASTAVEIPTQYSKVSPKGDLVLARVAEAEEKTTSGVLLPSSAQKKPTSGDIVAVGDGKVGETTQTFDLKVGETILYSKFGIGVTDVTVQGDLHILIREDDVIGTMPRSGATAADIPDLQPAADRVLIKVQDSADVTAGGVLLPDSAREKPIAGSVVRVGPGKREKDGSRKSPTLKEGDSVLYFKWAGDNMETPSGDKYVVVHESDVLCKV</sequence>
<proteinExistence type="inferred from homology"/>
<dbReference type="InterPro" id="IPR011032">
    <property type="entry name" value="GroES-like_sf"/>
</dbReference>
<dbReference type="InterPro" id="IPR037124">
    <property type="entry name" value="Chaperonin_GroES_sf"/>
</dbReference>
<name>A0ABR2YVF3_9CHLO</name>
<organism evidence="4 5">
    <name type="scientific">Coccomyxa subellipsoidea</name>
    <dbReference type="NCBI Taxonomy" id="248742"/>
    <lineage>
        <taxon>Eukaryota</taxon>
        <taxon>Viridiplantae</taxon>
        <taxon>Chlorophyta</taxon>
        <taxon>core chlorophytes</taxon>
        <taxon>Trebouxiophyceae</taxon>
        <taxon>Trebouxiophyceae incertae sedis</taxon>
        <taxon>Coccomyxaceae</taxon>
        <taxon>Coccomyxa</taxon>
    </lineage>
</organism>
<dbReference type="CDD" id="cd00320">
    <property type="entry name" value="cpn10"/>
    <property type="match status" value="2"/>
</dbReference>
<dbReference type="SUPFAM" id="SSF50129">
    <property type="entry name" value="GroES-like"/>
    <property type="match status" value="2"/>
</dbReference>
<keyword evidence="5" id="KW-1185">Reference proteome</keyword>
<evidence type="ECO:0000313" key="4">
    <source>
        <dbReference type="EMBL" id="KAK9915617.1"/>
    </source>
</evidence>
<comment type="similarity">
    <text evidence="1 3">Belongs to the GroES chaperonin family.</text>
</comment>
<dbReference type="Pfam" id="PF00166">
    <property type="entry name" value="Cpn10"/>
    <property type="match status" value="2"/>
</dbReference>
<dbReference type="PRINTS" id="PR00297">
    <property type="entry name" value="CHAPERONIN10"/>
</dbReference>
<protein>
    <submittedName>
        <fullName evidence="4">Uncharacterized protein</fullName>
    </submittedName>
</protein>